<protein>
    <submittedName>
        <fullName evidence="1">Uncharacterized protein</fullName>
    </submittedName>
</protein>
<proteinExistence type="predicted"/>
<gene>
    <name evidence="1" type="ORF">PW220_00960</name>
</gene>
<accession>A0AA96VJ22</accession>
<dbReference type="Proteomes" id="UP001301526">
    <property type="component" value="Chromosome"/>
</dbReference>
<keyword evidence="2" id="KW-1185">Reference proteome</keyword>
<dbReference type="EMBL" id="CP118734">
    <property type="protein sequence ID" value="WNY49246.1"/>
    <property type="molecule type" value="Genomic_DNA"/>
</dbReference>
<name>A0AA96VJ22_9STRE</name>
<dbReference type="AlphaFoldDB" id="A0AA96VJ22"/>
<reference evidence="1 2" key="1">
    <citation type="submission" date="2023-02" db="EMBL/GenBank/DDBJ databases">
        <title>Streptococcus sp. Genome Sequencing and Assembly.</title>
        <authorList>
            <person name="Shore S.M."/>
            <person name="Nicholson T.L."/>
        </authorList>
    </citation>
    <scope>NUCLEOTIDE SEQUENCE [LARGE SCALE GENOMIC DNA]</scope>
    <source>
        <strain evidence="1 2">29892</strain>
    </source>
</reference>
<evidence type="ECO:0000313" key="2">
    <source>
        <dbReference type="Proteomes" id="UP001301526"/>
    </source>
</evidence>
<sequence length="80" mass="8986">MIIENDGKARFSESTEDSILSVQSIKNQVIHADIATGPYSAAMKIIPAGEEDPYYATVENVDRIAIGHSIDMYEYPFYRQ</sequence>
<evidence type="ECO:0000313" key="1">
    <source>
        <dbReference type="EMBL" id="WNY49246.1"/>
    </source>
</evidence>
<dbReference type="RefSeq" id="WP_248055244.1">
    <property type="nucleotide sequence ID" value="NZ_CP118734.1"/>
</dbReference>
<organism evidence="1 2">
    <name type="scientific">Streptococcus iners subsp. hyiners</name>
    <dbReference type="NCBI Taxonomy" id="3028083"/>
    <lineage>
        <taxon>Bacteria</taxon>
        <taxon>Bacillati</taxon>
        <taxon>Bacillota</taxon>
        <taxon>Bacilli</taxon>
        <taxon>Lactobacillales</taxon>
        <taxon>Streptococcaceae</taxon>
        <taxon>Streptococcus</taxon>
        <taxon>Streptococcus iners</taxon>
    </lineage>
</organism>